<reference evidence="3" key="1">
    <citation type="submission" date="2016-11" db="UniProtKB">
        <authorList>
            <consortium name="WormBaseParasite"/>
        </authorList>
    </citation>
    <scope>IDENTIFICATION</scope>
</reference>
<accession>A0A1I7YPC9</accession>
<dbReference type="AlphaFoldDB" id="A0A1I7YPC9"/>
<feature type="compositionally biased region" description="Polar residues" evidence="1">
    <location>
        <begin position="49"/>
        <end position="74"/>
    </location>
</feature>
<feature type="compositionally biased region" description="Polar residues" evidence="1">
    <location>
        <begin position="305"/>
        <end position="316"/>
    </location>
</feature>
<feature type="region of interest" description="Disordered" evidence="1">
    <location>
        <begin position="243"/>
        <end position="363"/>
    </location>
</feature>
<organism evidence="2 3">
    <name type="scientific">Steinernema glaseri</name>
    <dbReference type="NCBI Taxonomy" id="37863"/>
    <lineage>
        <taxon>Eukaryota</taxon>
        <taxon>Metazoa</taxon>
        <taxon>Ecdysozoa</taxon>
        <taxon>Nematoda</taxon>
        <taxon>Chromadorea</taxon>
        <taxon>Rhabditida</taxon>
        <taxon>Tylenchina</taxon>
        <taxon>Panagrolaimomorpha</taxon>
        <taxon>Strongyloidoidea</taxon>
        <taxon>Steinernematidae</taxon>
        <taxon>Steinernema</taxon>
    </lineage>
</organism>
<evidence type="ECO:0000313" key="3">
    <source>
        <dbReference type="WBParaSite" id="L893_g18459.t1"/>
    </source>
</evidence>
<feature type="compositionally biased region" description="Basic and acidic residues" evidence="1">
    <location>
        <begin position="336"/>
        <end position="363"/>
    </location>
</feature>
<feature type="compositionally biased region" description="Polar residues" evidence="1">
    <location>
        <begin position="269"/>
        <end position="284"/>
    </location>
</feature>
<feature type="region of interest" description="Disordered" evidence="1">
    <location>
        <begin position="204"/>
        <end position="229"/>
    </location>
</feature>
<name>A0A1I7YPC9_9BILA</name>
<proteinExistence type="predicted"/>
<keyword evidence="2" id="KW-1185">Reference proteome</keyword>
<feature type="region of interest" description="Disordered" evidence="1">
    <location>
        <begin position="31"/>
        <end position="97"/>
    </location>
</feature>
<protein>
    <submittedName>
        <fullName evidence="3">Uncharacterized protein</fullName>
    </submittedName>
</protein>
<evidence type="ECO:0000256" key="1">
    <source>
        <dbReference type="SAM" id="MobiDB-lite"/>
    </source>
</evidence>
<sequence length="363" mass="39662">MRASGHKSKPRRTDTTTKFLYLSGSSMHPLCGLPVTTERQGGRIPPPSFSTSQSVPRSTFGDSFSAASEASSQRMGPIPPAPSPFAKSFHHLRPNPANRGMARFDSGFGSSHNFGSSFAHRRPVPPSPFGMSYQRAPSYGRYQEDAAYCVNCQASMDYYNSVPFAPVPCPGCAPGNTMNPFSQSASFPRRPVAPEAYQFPAPCGCGRPPLPPQPSPAAFGPRTGGLRQPIRMHRPMGFAQSVSFQRPGNVTPDSPPQQQPSLRSPGRTPPSSKNSRYRNINSMEADQRRSPCKDRGSDEMDRAETSSTNTASTVPSSWYVRNPPGPTLSQGVRKMHLPDKAAGNEDKENWRDSRGNDDEWSRR</sequence>
<dbReference type="Proteomes" id="UP000095287">
    <property type="component" value="Unplaced"/>
</dbReference>
<evidence type="ECO:0000313" key="2">
    <source>
        <dbReference type="Proteomes" id="UP000095287"/>
    </source>
</evidence>
<dbReference type="WBParaSite" id="L893_g18459.t1">
    <property type="protein sequence ID" value="L893_g18459.t1"/>
    <property type="gene ID" value="L893_g18459"/>
</dbReference>
<feature type="compositionally biased region" description="Basic and acidic residues" evidence="1">
    <location>
        <begin position="285"/>
        <end position="304"/>
    </location>
</feature>